<dbReference type="EMBL" id="KB202869">
    <property type="protein sequence ID" value="ESO87631.1"/>
    <property type="molecule type" value="Genomic_DNA"/>
</dbReference>
<dbReference type="CTD" id="20243493"/>
<protein>
    <submittedName>
        <fullName evidence="1">Uncharacterized protein</fullName>
    </submittedName>
</protein>
<dbReference type="RefSeq" id="XP_009061681.1">
    <property type="nucleotide sequence ID" value="XM_009063433.1"/>
</dbReference>
<reference evidence="1 2" key="1">
    <citation type="journal article" date="2013" name="Nature">
        <title>Insights into bilaterian evolution from three spiralian genomes.</title>
        <authorList>
            <person name="Simakov O."/>
            <person name="Marletaz F."/>
            <person name="Cho S.J."/>
            <person name="Edsinger-Gonzales E."/>
            <person name="Havlak P."/>
            <person name="Hellsten U."/>
            <person name="Kuo D.H."/>
            <person name="Larsson T."/>
            <person name="Lv J."/>
            <person name="Arendt D."/>
            <person name="Savage R."/>
            <person name="Osoegawa K."/>
            <person name="de Jong P."/>
            <person name="Grimwood J."/>
            <person name="Chapman J.A."/>
            <person name="Shapiro H."/>
            <person name="Aerts A."/>
            <person name="Otillar R.P."/>
            <person name="Terry A.Y."/>
            <person name="Boore J.L."/>
            <person name="Grigoriev I.V."/>
            <person name="Lindberg D.R."/>
            <person name="Seaver E.C."/>
            <person name="Weisblat D.A."/>
            <person name="Putnam N.H."/>
            <person name="Rokhsar D.S."/>
        </authorList>
    </citation>
    <scope>NUCLEOTIDE SEQUENCE [LARGE SCALE GENOMIC DNA]</scope>
</reference>
<dbReference type="AlphaFoldDB" id="V4A2V1"/>
<sequence length="108" mass="12147">MAATVILKNRHSLQGLNLNNLIKNIRDGKPLSVEEMASFQEGKSLADLSIQELTTAFSDNLLSEETLEDVLKKSGRPVNLYNCRLAIHEAICFANEFGQPKVLHYRDF</sequence>
<dbReference type="HOGENOM" id="CLU_2199944_0_0_1"/>
<gene>
    <name evidence="1" type="ORF">LOTGIDRAFT_175948</name>
</gene>
<dbReference type="Proteomes" id="UP000030746">
    <property type="component" value="Unassembled WGS sequence"/>
</dbReference>
<organism evidence="1 2">
    <name type="scientific">Lottia gigantea</name>
    <name type="common">Giant owl limpet</name>
    <dbReference type="NCBI Taxonomy" id="225164"/>
    <lineage>
        <taxon>Eukaryota</taxon>
        <taxon>Metazoa</taxon>
        <taxon>Spiralia</taxon>
        <taxon>Lophotrochozoa</taxon>
        <taxon>Mollusca</taxon>
        <taxon>Gastropoda</taxon>
        <taxon>Patellogastropoda</taxon>
        <taxon>Lottioidea</taxon>
        <taxon>Lottiidae</taxon>
        <taxon>Lottia</taxon>
    </lineage>
</organism>
<name>V4A2V1_LOTGI</name>
<evidence type="ECO:0000313" key="1">
    <source>
        <dbReference type="EMBL" id="ESO87631.1"/>
    </source>
</evidence>
<dbReference type="GeneID" id="20243493"/>
<keyword evidence="2" id="KW-1185">Reference proteome</keyword>
<proteinExistence type="predicted"/>
<accession>V4A2V1</accession>
<evidence type="ECO:0000313" key="2">
    <source>
        <dbReference type="Proteomes" id="UP000030746"/>
    </source>
</evidence>
<dbReference type="KEGG" id="lgi:LOTGIDRAFT_175948"/>